<name>A0A6A5ZEL9_9PLEO</name>
<dbReference type="AlphaFoldDB" id="A0A6A5ZEL9"/>
<dbReference type="PROSITE" id="PS50097">
    <property type="entry name" value="BTB"/>
    <property type="match status" value="1"/>
</dbReference>
<dbReference type="EMBL" id="ML977318">
    <property type="protein sequence ID" value="KAF2117655.1"/>
    <property type="molecule type" value="Genomic_DNA"/>
</dbReference>
<dbReference type="InterPro" id="IPR000210">
    <property type="entry name" value="BTB/POZ_dom"/>
</dbReference>
<accession>A0A6A5ZEL9</accession>
<keyword evidence="3" id="KW-1185">Reference proteome</keyword>
<reference evidence="2" key="1">
    <citation type="journal article" date="2020" name="Stud. Mycol.">
        <title>101 Dothideomycetes genomes: a test case for predicting lifestyles and emergence of pathogens.</title>
        <authorList>
            <person name="Haridas S."/>
            <person name="Albert R."/>
            <person name="Binder M."/>
            <person name="Bloem J."/>
            <person name="Labutti K."/>
            <person name="Salamov A."/>
            <person name="Andreopoulos B."/>
            <person name="Baker S."/>
            <person name="Barry K."/>
            <person name="Bills G."/>
            <person name="Bluhm B."/>
            <person name="Cannon C."/>
            <person name="Castanera R."/>
            <person name="Culley D."/>
            <person name="Daum C."/>
            <person name="Ezra D."/>
            <person name="Gonzalez J."/>
            <person name="Henrissat B."/>
            <person name="Kuo A."/>
            <person name="Liang C."/>
            <person name="Lipzen A."/>
            <person name="Lutzoni F."/>
            <person name="Magnuson J."/>
            <person name="Mondo S."/>
            <person name="Nolan M."/>
            <person name="Ohm R."/>
            <person name="Pangilinan J."/>
            <person name="Park H.-J."/>
            <person name="Ramirez L."/>
            <person name="Alfaro M."/>
            <person name="Sun H."/>
            <person name="Tritt A."/>
            <person name="Yoshinaga Y."/>
            <person name="Zwiers L.-H."/>
            <person name="Turgeon B."/>
            <person name="Goodwin S."/>
            <person name="Spatafora J."/>
            <person name="Crous P."/>
            <person name="Grigoriev I."/>
        </authorList>
    </citation>
    <scope>NUCLEOTIDE SEQUENCE</scope>
    <source>
        <strain evidence="2">CBS 627.86</strain>
    </source>
</reference>
<dbReference type="InterPro" id="IPR011333">
    <property type="entry name" value="SKP1/BTB/POZ_sf"/>
</dbReference>
<dbReference type="OrthoDB" id="194443at2759"/>
<evidence type="ECO:0000313" key="2">
    <source>
        <dbReference type="EMBL" id="KAF2117655.1"/>
    </source>
</evidence>
<proteinExistence type="predicted"/>
<evidence type="ECO:0000259" key="1">
    <source>
        <dbReference type="PROSITE" id="PS50097"/>
    </source>
</evidence>
<gene>
    <name evidence="2" type="ORF">BDV96DRAFT_597552</name>
</gene>
<dbReference type="PANTHER" id="PTHR47843">
    <property type="entry name" value="BTB DOMAIN-CONTAINING PROTEIN-RELATED"/>
    <property type="match status" value="1"/>
</dbReference>
<dbReference type="Pfam" id="PF00651">
    <property type="entry name" value="BTB"/>
    <property type="match status" value="1"/>
</dbReference>
<evidence type="ECO:0000313" key="3">
    <source>
        <dbReference type="Proteomes" id="UP000799770"/>
    </source>
</evidence>
<dbReference type="Gene3D" id="3.30.710.10">
    <property type="entry name" value="Potassium Channel Kv1.1, Chain A"/>
    <property type="match status" value="1"/>
</dbReference>
<feature type="domain" description="BTB" evidence="1">
    <location>
        <begin position="12"/>
        <end position="74"/>
    </location>
</feature>
<sequence length="258" mass="30357">MANHVQSFDAISNTMLTVTVREQERSFTSHLDVICGVSSYFTKRLKGRQDANLNAITLDDVRPAVWITFLDWAYGRQTIDDLYSADREFEEHRVHLTELYIFADKYDVPALRQHIVDYFFVDLKAYQDEEADTFWRPTPIPKCIELAFRSLSSTSPLCRLFVDRFCVNFLNNITDNDNQQMFEREDLPLEFCMGVIHRHAHLRHAMIEGNMEVDYELNLGDYHEHGPDEDISKCSCQDTHDEDYYEESYYDGSYYDGF</sequence>
<dbReference type="Proteomes" id="UP000799770">
    <property type="component" value="Unassembled WGS sequence"/>
</dbReference>
<dbReference type="PANTHER" id="PTHR47843:SF2">
    <property type="entry name" value="BTB DOMAIN-CONTAINING PROTEIN"/>
    <property type="match status" value="1"/>
</dbReference>
<organism evidence="2 3">
    <name type="scientific">Lophiotrema nucula</name>
    <dbReference type="NCBI Taxonomy" id="690887"/>
    <lineage>
        <taxon>Eukaryota</taxon>
        <taxon>Fungi</taxon>
        <taxon>Dikarya</taxon>
        <taxon>Ascomycota</taxon>
        <taxon>Pezizomycotina</taxon>
        <taxon>Dothideomycetes</taxon>
        <taxon>Pleosporomycetidae</taxon>
        <taxon>Pleosporales</taxon>
        <taxon>Lophiotremataceae</taxon>
        <taxon>Lophiotrema</taxon>
    </lineage>
</organism>
<protein>
    <recommendedName>
        <fullName evidence="1">BTB domain-containing protein</fullName>
    </recommendedName>
</protein>
<dbReference type="SUPFAM" id="SSF54695">
    <property type="entry name" value="POZ domain"/>
    <property type="match status" value="1"/>
</dbReference>